<comment type="catalytic activity">
    <reaction evidence="3">
        <text>N(6)-succinyl-L-lysyl-[protein] + NAD(+) + H2O = 2''-O-succinyl-ADP-D-ribose + nicotinamide + L-lysyl-[protein]</text>
        <dbReference type="Rhea" id="RHEA:47668"/>
        <dbReference type="Rhea" id="RHEA-COMP:9752"/>
        <dbReference type="Rhea" id="RHEA-COMP:11877"/>
        <dbReference type="ChEBI" id="CHEBI:15377"/>
        <dbReference type="ChEBI" id="CHEBI:17154"/>
        <dbReference type="ChEBI" id="CHEBI:29969"/>
        <dbReference type="ChEBI" id="CHEBI:57540"/>
        <dbReference type="ChEBI" id="CHEBI:87830"/>
        <dbReference type="ChEBI" id="CHEBI:87832"/>
    </reaction>
</comment>
<feature type="binding site" evidence="3">
    <location>
        <begin position="92"/>
        <end position="95"/>
    </location>
    <ligand>
        <name>NAD(+)</name>
        <dbReference type="ChEBI" id="CHEBI:57540"/>
    </ligand>
</feature>
<keyword evidence="3" id="KW-0862">Zinc</keyword>
<reference evidence="6 7" key="1">
    <citation type="submission" date="2024-02" db="EMBL/GenBank/DDBJ databases">
        <title>Microbulbifer aestuariivivens NBRC 112533.</title>
        <authorList>
            <person name="Ichikawa N."/>
            <person name="Katano-Makiyama Y."/>
            <person name="Hidaka K."/>
        </authorList>
    </citation>
    <scope>NUCLEOTIDE SEQUENCE [LARGE SCALE GENOMIC DNA]</scope>
    <source>
        <strain evidence="6 7">NBRC 112533</strain>
    </source>
</reference>
<feature type="domain" description="Deacetylase sirtuin-type" evidence="5">
    <location>
        <begin position="1"/>
        <end position="234"/>
    </location>
</feature>
<comment type="similarity">
    <text evidence="3">Belongs to the sirtuin family. Class III subfamily.</text>
</comment>
<feature type="binding site" evidence="3">
    <location>
        <position position="55"/>
    </location>
    <ligand>
        <name>substrate</name>
    </ligand>
</feature>
<dbReference type="EC" id="2.3.1.286" evidence="3"/>
<dbReference type="PANTHER" id="PTHR11085:SF4">
    <property type="entry name" value="NAD-DEPENDENT PROTEIN DEACYLASE"/>
    <property type="match status" value="1"/>
</dbReference>
<dbReference type="EMBL" id="BAABRT010000004">
    <property type="protein sequence ID" value="GAA5524231.1"/>
    <property type="molecule type" value="Genomic_DNA"/>
</dbReference>
<comment type="subcellular location">
    <subcellularLocation>
        <location evidence="3">Cytoplasm</location>
    </subcellularLocation>
</comment>
<evidence type="ECO:0000256" key="2">
    <source>
        <dbReference type="ARBA" id="ARBA00023027"/>
    </source>
</evidence>
<dbReference type="Proteomes" id="UP001408594">
    <property type="component" value="Unassembled WGS sequence"/>
</dbReference>
<dbReference type="SUPFAM" id="SSF52467">
    <property type="entry name" value="DHS-like NAD/FAD-binding domain"/>
    <property type="match status" value="1"/>
</dbReference>
<comment type="function">
    <text evidence="3">NAD-dependent lysine deacetylase and desuccinylase that specifically removes acetyl and succinyl groups on target proteins. Modulates the activities of several proteins which are inactive in their acylated form.</text>
</comment>
<dbReference type="RefSeq" id="WP_345549055.1">
    <property type="nucleotide sequence ID" value="NZ_BAABRT010000004.1"/>
</dbReference>
<dbReference type="InterPro" id="IPR050134">
    <property type="entry name" value="NAD-dep_sirtuin_deacylases"/>
</dbReference>
<feature type="binding site" evidence="3">
    <location>
        <begin position="177"/>
        <end position="179"/>
    </location>
    <ligand>
        <name>NAD(+)</name>
        <dbReference type="ChEBI" id="CHEBI:57540"/>
    </ligand>
</feature>
<feature type="binding site" evidence="3">
    <location>
        <begin position="11"/>
        <end position="30"/>
    </location>
    <ligand>
        <name>NAD(+)</name>
        <dbReference type="ChEBI" id="CHEBI:57540"/>
    </ligand>
</feature>
<dbReference type="Gene3D" id="3.30.1600.10">
    <property type="entry name" value="SIR2/SIRT2 'Small Domain"/>
    <property type="match status" value="1"/>
</dbReference>
<comment type="domain">
    <text evidence="3">2 residues (Tyr-55 and Arg-58) present in a large hydrophobic pocket are probably involved in substrate specificity. They are important for desuccinylation activity, but dispensable for deacetylation activity.</text>
</comment>
<evidence type="ECO:0000313" key="7">
    <source>
        <dbReference type="Proteomes" id="UP001408594"/>
    </source>
</evidence>
<comment type="caution">
    <text evidence="6">The sequence shown here is derived from an EMBL/GenBank/DDBJ whole genome shotgun (WGS) entry which is preliminary data.</text>
</comment>
<dbReference type="PANTHER" id="PTHR11085">
    <property type="entry name" value="NAD-DEPENDENT PROTEIN DEACYLASE SIRTUIN-5, MITOCHONDRIAL-RELATED"/>
    <property type="match status" value="1"/>
</dbReference>
<keyword evidence="1" id="KW-0808">Transferase</keyword>
<dbReference type="NCBIfam" id="NF001755">
    <property type="entry name" value="PRK00481.1-5"/>
    <property type="match status" value="1"/>
</dbReference>
<keyword evidence="3" id="KW-0963">Cytoplasm</keyword>
<proteinExistence type="inferred from homology"/>
<organism evidence="6 7">
    <name type="scientific">Microbulbifer aestuariivivens</name>
    <dbReference type="NCBI Taxonomy" id="1908308"/>
    <lineage>
        <taxon>Bacteria</taxon>
        <taxon>Pseudomonadati</taxon>
        <taxon>Pseudomonadota</taxon>
        <taxon>Gammaproteobacteria</taxon>
        <taxon>Cellvibrionales</taxon>
        <taxon>Microbulbiferaceae</taxon>
        <taxon>Microbulbifer</taxon>
    </lineage>
</organism>
<dbReference type="InterPro" id="IPR026590">
    <property type="entry name" value="Ssirtuin_cat_dom"/>
</dbReference>
<dbReference type="InterPro" id="IPR027546">
    <property type="entry name" value="Sirtuin_class_III"/>
</dbReference>
<comment type="caution">
    <text evidence="3 4">Lacks conserved residue(s) required for the propagation of feature annotation.</text>
</comment>
<dbReference type="HAMAP" id="MF_01121">
    <property type="entry name" value="Sirtuin_ClassIII"/>
    <property type="match status" value="1"/>
</dbReference>
<comment type="cofactor">
    <cofactor evidence="3">
        <name>Zn(2+)</name>
        <dbReference type="ChEBI" id="CHEBI:29105"/>
    </cofactor>
    <text evidence="3">Binds 1 zinc ion per subunit.</text>
</comment>
<feature type="active site" description="Proton acceptor" evidence="3">
    <location>
        <position position="110"/>
    </location>
</feature>
<dbReference type="InterPro" id="IPR029035">
    <property type="entry name" value="DHS-like_NAD/FAD-binding_dom"/>
</dbReference>
<evidence type="ECO:0000259" key="5">
    <source>
        <dbReference type="PROSITE" id="PS50305"/>
    </source>
</evidence>
<dbReference type="Gene3D" id="3.40.50.1220">
    <property type="entry name" value="TPP-binding domain"/>
    <property type="match status" value="1"/>
</dbReference>
<feature type="binding site" evidence="3">
    <location>
        <position position="118"/>
    </location>
    <ligand>
        <name>Zn(2+)</name>
        <dbReference type="ChEBI" id="CHEBI:29105"/>
    </ligand>
</feature>
<evidence type="ECO:0000256" key="3">
    <source>
        <dbReference type="HAMAP-Rule" id="MF_01121"/>
    </source>
</evidence>
<dbReference type="InterPro" id="IPR026591">
    <property type="entry name" value="Sirtuin_cat_small_dom_sf"/>
</dbReference>
<comment type="catalytic activity">
    <reaction evidence="3">
        <text>N(6)-acetyl-L-lysyl-[protein] + NAD(+) + H2O = 2''-O-acetyl-ADP-D-ribose + nicotinamide + L-lysyl-[protein]</text>
        <dbReference type="Rhea" id="RHEA:43636"/>
        <dbReference type="Rhea" id="RHEA-COMP:9752"/>
        <dbReference type="Rhea" id="RHEA-COMP:10731"/>
        <dbReference type="ChEBI" id="CHEBI:15377"/>
        <dbReference type="ChEBI" id="CHEBI:17154"/>
        <dbReference type="ChEBI" id="CHEBI:29969"/>
        <dbReference type="ChEBI" id="CHEBI:57540"/>
        <dbReference type="ChEBI" id="CHEBI:61930"/>
        <dbReference type="ChEBI" id="CHEBI:83767"/>
        <dbReference type="EC" id="2.3.1.286"/>
    </reaction>
</comment>
<evidence type="ECO:0000256" key="1">
    <source>
        <dbReference type="ARBA" id="ARBA00022679"/>
    </source>
</evidence>
<dbReference type="CDD" id="cd01412">
    <property type="entry name" value="SIRT5_Af1_CobB"/>
    <property type="match status" value="1"/>
</dbReference>
<keyword evidence="2 3" id="KW-0520">NAD</keyword>
<feature type="binding site" evidence="3">
    <location>
        <position position="58"/>
    </location>
    <ligand>
        <name>substrate</name>
    </ligand>
</feature>
<name>A0ABP9WQ53_9GAMM</name>
<keyword evidence="7" id="KW-1185">Reference proteome</keyword>
<feature type="binding site" evidence="3">
    <location>
        <position position="221"/>
    </location>
    <ligand>
        <name>NAD(+)</name>
        <dbReference type="ChEBI" id="CHEBI:57540"/>
    </ligand>
</feature>
<dbReference type="Pfam" id="PF02146">
    <property type="entry name" value="SIR2"/>
    <property type="match status" value="1"/>
</dbReference>
<feature type="binding site" evidence="3">
    <location>
        <begin position="203"/>
        <end position="205"/>
    </location>
    <ligand>
        <name>NAD(+)</name>
        <dbReference type="ChEBI" id="CHEBI:57540"/>
    </ligand>
</feature>
<evidence type="ECO:0000256" key="4">
    <source>
        <dbReference type="PROSITE-ProRule" id="PRU00236"/>
    </source>
</evidence>
<dbReference type="PROSITE" id="PS50305">
    <property type="entry name" value="SIRTUIN"/>
    <property type="match status" value="1"/>
</dbReference>
<sequence length="234" mass="25657">MNYQRIVVLTGAGISAESGIRTFRGGDGLWENHRLEDVATPAAFIRDPELVQRFYNARRRQLLSAAVAPNAAHVALAELERKFPGEFLLVTQNIDDLHERAGSHKLIHMHGELRKARCQASGKLYPVDGDLSTDIPCDCCGAPGNLRPHVVWFGEMPLQMERIYDALSRCDLFISIGTSGNVYPAAGFVECANMAGAHTVELNLERSSVGDAFAEHRQGNASLVVADYVRELLG</sequence>
<feature type="binding site" evidence="3">
    <location>
        <position position="137"/>
    </location>
    <ligand>
        <name>Zn(2+)</name>
        <dbReference type="ChEBI" id="CHEBI:29105"/>
    </ligand>
</feature>
<gene>
    <name evidence="6" type="primary">cobB_2</name>
    <name evidence="3" type="synonym">cobB</name>
    <name evidence="6" type="ORF">Maes01_00785</name>
</gene>
<dbReference type="InterPro" id="IPR003000">
    <property type="entry name" value="Sirtuin"/>
</dbReference>
<evidence type="ECO:0000313" key="6">
    <source>
        <dbReference type="EMBL" id="GAA5524231.1"/>
    </source>
</evidence>
<protein>
    <recommendedName>
        <fullName evidence="3">NAD-dependent protein deacylase</fullName>
        <ecNumber evidence="3">2.3.1.286</ecNumber>
    </recommendedName>
    <alternativeName>
        <fullName evidence="3">Regulatory protein SIR2 homolog</fullName>
    </alternativeName>
</protein>
<accession>A0ABP9WQ53</accession>
<keyword evidence="3" id="KW-0479">Metal-binding</keyword>